<gene>
    <name evidence="1" type="ORF">DAPPUDRAFT_264222</name>
</gene>
<accession>E9HR42</accession>
<proteinExistence type="predicted"/>
<reference evidence="1 2" key="1">
    <citation type="journal article" date="2011" name="Science">
        <title>The ecoresponsive genome of Daphnia pulex.</title>
        <authorList>
            <person name="Colbourne J.K."/>
            <person name="Pfrender M.E."/>
            <person name="Gilbert D."/>
            <person name="Thomas W.K."/>
            <person name="Tucker A."/>
            <person name="Oakley T.H."/>
            <person name="Tokishita S."/>
            <person name="Aerts A."/>
            <person name="Arnold G.J."/>
            <person name="Basu M.K."/>
            <person name="Bauer D.J."/>
            <person name="Caceres C.E."/>
            <person name="Carmel L."/>
            <person name="Casola C."/>
            <person name="Choi J.H."/>
            <person name="Detter J.C."/>
            <person name="Dong Q."/>
            <person name="Dusheyko S."/>
            <person name="Eads B.D."/>
            <person name="Frohlich T."/>
            <person name="Geiler-Samerotte K.A."/>
            <person name="Gerlach D."/>
            <person name="Hatcher P."/>
            <person name="Jogdeo S."/>
            <person name="Krijgsveld J."/>
            <person name="Kriventseva E.V."/>
            <person name="Kultz D."/>
            <person name="Laforsch C."/>
            <person name="Lindquist E."/>
            <person name="Lopez J."/>
            <person name="Manak J.R."/>
            <person name="Muller J."/>
            <person name="Pangilinan J."/>
            <person name="Patwardhan R.P."/>
            <person name="Pitluck S."/>
            <person name="Pritham E.J."/>
            <person name="Rechtsteiner A."/>
            <person name="Rho M."/>
            <person name="Rogozin I.B."/>
            <person name="Sakarya O."/>
            <person name="Salamov A."/>
            <person name="Schaack S."/>
            <person name="Shapiro H."/>
            <person name="Shiga Y."/>
            <person name="Skalitzky C."/>
            <person name="Smith Z."/>
            <person name="Souvorov A."/>
            <person name="Sung W."/>
            <person name="Tang Z."/>
            <person name="Tsuchiya D."/>
            <person name="Tu H."/>
            <person name="Vos H."/>
            <person name="Wang M."/>
            <person name="Wolf Y.I."/>
            <person name="Yamagata H."/>
            <person name="Yamada T."/>
            <person name="Ye Y."/>
            <person name="Shaw J.R."/>
            <person name="Andrews J."/>
            <person name="Crease T.J."/>
            <person name="Tang H."/>
            <person name="Lucas S.M."/>
            <person name="Robertson H.M."/>
            <person name="Bork P."/>
            <person name="Koonin E.V."/>
            <person name="Zdobnov E.M."/>
            <person name="Grigoriev I.V."/>
            <person name="Lynch M."/>
            <person name="Boore J.L."/>
        </authorList>
    </citation>
    <scope>NUCLEOTIDE SEQUENCE [LARGE SCALE GENOMIC DNA]</scope>
</reference>
<dbReference type="HOGENOM" id="CLU_1940202_0_0_1"/>
<dbReference type="EMBL" id="GL732731">
    <property type="protein sequence ID" value="EFX65767.1"/>
    <property type="molecule type" value="Genomic_DNA"/>
</dbReference>
<evidence type="ECO:0000313" key="2">
    <source>
        <dbReference type="Proteomes" id="UP000000305"/>
    </source>
</evidence>
<dbReference type="KEGG" id="dpx:DAPPUDRAFT_264222"/>
<protein>
    <submittedName>
        <fullName evidence="1">Uncharacterized protein</fullName>
    </submittedName>
</protein>
<evidence type="ECO:0000313" key="1">
    <source>
        <dbReference type="EMBL" id="EFX65767.1"/>
    </source>
</evidence>
<dbReference type="Proteomes" id="UP000000305">
    <property type="component" value="Unassembled WGS sequence"/>
</dbReference>
<dbReference type="AlphaFoldDB" id="E9HR42"/>
<sequence>MSKVMWTSDSNGNITAMKLRRFFVAGVTERSVKIYHMGKLSLYQCGPSSPPVTPVEQIASQPGTSFGYSMEIGSEDSVCGHWDALKIFVQAPGREISYYFMESHFCCRLLPSFSPSLLAFTLITTDLVND</sequence>
<name>E9HR42_DAPPU</name>
<keyword evidence="2" id="KW-1185">Reference proteome</keyword>
<organism evidence="1 2">
    <name type="scientific">Daphnia pulex</name>
    <name type="common">Water flea</name>
    <dbReference type="NCBI Taxonomy" id="6669"/>
    <lineage>
        <taxon>Eukaryota</taxon>
        <taxon>Metazoa</taxon>
        <taxon>Ecdysozoa</taxon>
        <taxon>Arthropoda</taxon>
        <taxon>Crustacea</taxon>
        <taxon>Branchiopoda</taxon>
        <taxon>Diplostraca</taxon>
        <taxon>Cladocera</taxon>
        <taxon>Anomopoda</taxon>
        <taxon>Daphniidae</taxon>
        <taxon>Daphnia</taxon>
    </lineage>
</organism>
<dbReference type="InParanoid" id="E9HR42"/>